<dbReference type="RefSeq" id="XP_073938049.1">
    <property type="nucleotide sequence ID" value="XM_074081948.1"/>
</dbReference>
<proteinExistence type="predicted"/>
<protein>
    <submittedName>
        <fullName evidence="2">Uncharacterized protein isoform X4</fullName>
    </submittedName>
</protein>
<reference evidence="2" key="1">
    <citation type="submission" date="2025-08" db="UniProtKB">
        <authorList>
            <consortium name="RefSeq"/>
        </authorList>
    </citation>
    <scope>IDENTIFICATION</scope>
</reference>
<evidence type="ECO:0000313" key="1">
    <source>
        <dbReference type="Proteomes" id="UP001732720"/>
    </source>
</evidence>
<keyword evidence="1" id="KW-1185">Reference proteome</keyword>
<evidence type="ECO:0000313" key="2">
    <source>
        <dbReference type="RefSeq" id="XP_073938049.1"/>
    </source>
</evidence>
<organism evidence="1 2">
    <name type="scientific">Castor canadensis</name>
    <name type="common">American beaver</name>
    <dbReference type="NCBI Taxonomy" id="51338"/>
    <lineage>
        <taxon>Eukaryota</taxon>
        <taxon>Metazoa</taxon>
        <taxon>Chordata</taxon>
        <taxon>Craniata</taxon>
        <taxon>Vertebrata</taxon>
        <taxon>Euteleostomi</taxon>
        <taxon>Mammalia</taxon>
        <taxon>Eutheria</taxon>
        <taxon>Euarchontoglires</taxon>
        <taxon>Glires</taxon>
        <taxon>Rodentia</taxon>
        <taxon>Castorimorpha</taxon>
        <taxon>Castoridae</taxon>
        <taxon>Castor</taxon>
    </lineage>
</organism>
<dbReference type="Proteomes" id="UP001732720">
    <property type="component" value="Chromosome 8"/>
</dbReference>
<sequence length="220" mass="24217">MNLYTFKNLFAFRDPCFLNMRPASARQSSRRQHSPAQAPSLGQRPSGGKQMTDPPASGEQRNVGFCAGQDRGRGGFGGGGARRMRTAGQEARRPALRCPSPLRRRGGRCGSLVLRSPAGVPTSPFRREDWGCRETKGLLSWQGSPFFTTSIHGAEWSPSAGFWLQLEWRGVTGKSTSQSDQKDPATVRGFLKAEVVDTLRKSCPSHESRKARISGEFIYQ</sequence>
<gene>
    <name evidence="2" type="primary">LOC109695349</name>
</gene>
<accession>A0AC58N8R3</accession>
<name>A0AC58N8R3_CASCN</name>